<keyword evidence="4 5" id="KW-0472">Membrane</keyword>
<keyword evidence="3 5" id="KW-1133">Transmembrane helix</keyword>
<reference evidence="8" key="1">
    <citation type="journal article" date="2020" name="ACS Chem. Biol.">
        <title>Biosynthesis of cittilins, unusual ribosomally synthesized and post-translationally modified peptides from Myxococcus xanthus.</title>
        <authorList>
            <person name="Hug J.J."/>
            <person name="Dastbaz J."/>
            <person name="Adam S."/>
            <person name="Revermann O."/>
            <person name="Koehnke J."/>
            <person name="Krug D."/>
            <person name="Muller R."/>
        </authorList>
    </citation>
    <scope>NUCLEOTIDE SEQUENCE</scope>
    <source>
        <strain evidence="8">ST200611</strain>
    </source>
</reference>
<keyword evidence="2 5" id="KW-0812">Transmembrane</keyword>
<dbReference type="GO" id="GO:0005737">
    <property type="term" value="C:cytoplasm"/>
    <property type="evidence" value="ECO:0007669"/>
    <property type="project" value="TreeGrafter"/>
</dbReference>
<feature type="transmembrane region" description="Helical" evidence="5">
    <location>
        <begin position="249"/>
        <end position="267"/>
    </location>
</feature>
<dbReference type="PANTHER" id="PTHR11533">
    <property type="entry name" value="PROTEASE M1 ZINC METALLOPROTEASE"/>
    <property type="match status" value="1"/>
</dbReference>
<protein>
    <submittedName>
        <fullName evidence="8">Uncharacterized protein</fullName>
    </submittedName>
</protein>
<dbReference type="GO" id="GO:0005615">
    <property type="term" value="C:extracellular space"/>
    <property type="evidence" value="ECO:0007669"/>
    <property type="project" value="TreeGrafter"/>
</dbReference>
<evidence type="ECO:0000256" key="3">
    <source>
        <dbReference type="ARBA" id="ARBA00022989"/>
    </source>
</evidence>
<evidence type="ECO:0000256" key="1">
    <source>
        <dbReference type="ARBA" id="ARBA00004141"/>
    </source>
</evidence>
<dbReference type="GO" id="GO:0008270">
    <property type="term" value="F:zinc ion binding"/>
    <property type="evidence" value="ECO:0007669"/>
    <property type="project" value="InterPro"/>
</dbReference>
<dbReference type="GO" id="GO:0042277">
    <property type="term" value="F:peptide binding"/>
    <property type="evidence" value="ECO:0007669"/>
    <property type="project" value="TreeGrafter"/>
</dbReference>
<feature type="transmembrane region" description="Helical" evidence="5">
    <location>
        <begin position="444"/>
        <end position="467"/>
    </location>
</feature>
<feature type="transmembrane region" description="Helical" evidence="5">
    <location>
        <begin position="324"/>
        <end position="344"/>
    </location>
</feature>
<dbReference type="GO" id="GO:0016020">
    <property type="term" value="C:membrane"/>
    <property type="evidence" value="ECO:0007669"/>
    <property type="project" value="UniProtKB-SubCell"/>
</dbReference>
<evidence type="ECO:0000256" key="4">
    <source>
        <dbReference type="ARBA" id="ARBA00023136"/>
    </source>
</evidence>
<feature type="transmembrane region" description="Helical" evidence="5">
    <location>
        <begin position="96"/>
        <end position="121"/>
    </location>
</feature>
<feature type="transmembrane region" description="Helical" evidence="5">
    <location>
        <begin position="141"/>
        <end position="164"/>
    </location>
</feature>
<dbReference type="InterPro" id="IPR050344">
    <property type="entry name" value="Peptidase_M1_aminopeptidases"/>
</dbReference>
<dbReference type="InterPro" id="IPR013525">
    <property type="entry name" value="ABC2_TM"/>
</dbReference>
<feature type="transmembrane region" description="Helical" evidence="5">
    <location>
        <begin position="55"/>
        <end position="75"/>
    </location>
</feature>
<proteinExistence type="predicted"/>
<feature type="transmembrane region" description="Helical" evidence="5">
    <location>
        <begin position="479"/>
        <end position="504"/>
    </location>
</feature>
<evidence type="ECO:0000256" key="5">
    <source>
        <dbReference type="SAM" id="Phobius"/>
    </source>
</evidence>
<dbReference type="InterPro" id="IPR027268">
    <property type="entry name" value="Peptidase_M4/M1_CTD_sf"/>
</dbReference>
<feature type="transmembrane region" description="Helical" evidence="5">
    <location>
        <begin position="17"/>
        <end position="35"/>
    </location>
</feature>
<feature type="transmembrane region" description="Helical" evidence="5">
    <location>
        <begin position="567"/>
        <end position="588"/>
    </location>
</feature>
<organism evidence="8">
    <name type="scientific">Myxococcus virescens</name>
    <dbReference type="NCBI Taxonomy" id="83456"/>
    <lineage>
        <taxon>Bacteria</taxon>
        <taxon>Pseudomonadati</taxon>
        <taxon>Myxococcota</taxon>
        <taxon>Myxococcia</taxon>
        <taxon>Myxococcales</taxon>
        <taxon>Cystobacterineae</taxon>
        <taxon>Myxococcaceae</taxon>
        <taxon>Myxococcus</taxon>
    </lineage>
</organism>
<dbReference type="GO" id="GO:0070006">
    <property type="term" value="F:metalloaminopeptidase activity"/>
    <property type="evidence" value="ECO:0007669"/>
    <property type="project" value="TreeGrafter"/>
</dbReference>
<evidence type="ECO:0000259" key="7">
    <source>
        <dbReference type="Pfam" id="PF12698"/>
    </source>
</evidence>
<dbReference type="Pfam" id="PF12698">
    <property type="entry name" value="ABC2_membrane_3"/>
    <property type="match status" value="1"/>
</dbReference>
<dbReference type="AlphaFoldDB" id="A0A7D5SLQ8"/>
<name>A0A7D5SLQ8_9BACT</name>
<feature type="transmembrane region" description="Helical" evidence="5">
    <location>
        <begin position="171"/>
        <end position="191"/>
    </location>
</feature>
<dbReference type="SUPFAM" id="SSF55486">
    <property type="entry name" value="Metalloproteases ('zincins'), catalytic domain"/>
    <property type="match status" value="1"/>
</dbReference>
<accession>A0A7D5SLQ8</accession>
<evidence type="ECO:0000256" key="2">
    <source>
        <dbReference type="ARBA" id="ARBA00022692"/>
    </source>
</evidence>
<feature type="transmembrane region" description="Helical" evidence="5">
    <location>
        <begin position="405"/>
        <end position="432"/>
    </location>
</feature>
<dbReference type="InterPro" id="IPR014782">
    <property type="entry name" value="Peptidase_M1_dom"/>
</dbReference>
<feature type="domain" description="ABC-2 type transporter transmembrane" evidence="7">
    <location>
        <begin position="52"/>
        <end position="216"/>
    </location>
</feature>
<feature type="transmembrane region" description="Helical" evidence="5">
    <location>
        <begin position="364"/>
        <end position="385"/>
    </location>
</feature>
<feature type="domain" description="Peptidase M1 membrane alanine aminopeptidase" evidence="6">
    <location>
        <begin position="867"/>
        <end position="1077"/>
    </location>
</feature>
<evidence type="ECO:0000259" key="6">
    <source>
        <dbReference type="Pfam" id="PF01433"/>
    </source>
</evidence>
<dbReference type="Pfam" id="PF01433">
    <property type="entry name" value="Peptidase_M1"/>
    <property type="match status" value="1"/>
</dbReference>
<dbReference type="EMBL" id="MN731367">
    <property type="protein sequence ID" value="QLH55558.1"/>
    <property type="molecule type" value="Genomic_DNA"/>
</dbReference>
<feature type="transmembrane region" description="Helical" evidence="5">
    <location>
        <begin position="524"/>
        <end position="546"/>
    </location>
</feature>
<dbReference type="PANTHER" id="PTHR11533:SF174">
    <property type="entry name" value="PUROMYCIN-SENSITIVE AMINOPEPTIDASE-RELATED"/>
    <property type="match status" value="1"/>
</dbReference>
<dbReference type="Gene3D" id="1.10.390.10">
    <property type="entry name" value="Neutral Protease Domain 2"/>
    <property type="match status" value="1"/>
</dbReference>
<dbReference type="GO" id="GO:0043171">
    <property type="term" value="P:peptide catabolic process"/>
    <property type="evidence" value="ECO:0007669"/>
    <property type="project" value="TreeGrafter"/>
</dbReference>
<evidence type="ECO:0000313" key="8">
    <source>
        <dbReference type="EMBL" id="QLH55558.1"/>
    </source>
</evidence>
<comment type="subcellular location">
    <subcellularLocation>
        <location evidence="1">Membrane</location>
        <topology evidence="1">Multi-pass membrane protein</topology>
    </subcellularLocation>
</comment>
<dbReference type="GO" id="GO:0140359">
    <property type="term" value="F:ABC-type transporter activity"/>
    <property type="evidence" value="ECO:0007669"/>
    <property type="project" value="InterPro"/>
</dbReference>
<sequence>MAGELLRFEWRFQTRQAAFFVAVAVFLAMAFVFVGTGYGPDNAHINSPASVMQSLGFLSLFSIFVLSAFCANAALRDSEHRMEALVHATPVSKLTYLSVRLAGALLAALAVFSVTALGLMLAPWVLDVDPERRGGWEFFRYAWALTVMVLPNLLFAASLLFAVATLTRSALATYVSAVFLYALYFVGALLGNSPMMAGAAPQTSESLARAALLDPFGLSAFFAQTRYWTEHERNTRLLGLEGAFLYNRLLWLGVSASVLAFVYRHFAFRAASATKPRSIEPEAAVAGGPPYRPVEITRGEGARFRAALVSTLKVEARAMLKSRAFLALLALWVFVIGMEVAASATQAEYGTRLLPTTGLLMQSLQQPLFLFGSLCLVYFGAELAWRERGVRLSELLDATPAPSTVFYLSKLAVLAAQVLVLTATAVGVAVLFQLSRGHRDLEPALYLSLLYFSGLPLLLFAVAVLWLQTLSPHRYVGMFLGLLLALVMRQGGLVGLEHGLLRYASGPPLRYSDMNAFGAGVHAFNAYMLYWSALAGVLGLLTGGLWRRGVSPPLRARIKALPQVLGRGGMTAVAACLGLFVLVGGFIFHDTCVLNRYETRDQLADWKADYEKAYQRYESIPQPSIVAVKARVDLYPDEARYHAAGHYVLENRTQAPIQRVWLSVRRDARDATLTLPGARRLQHDSRFGMSEFELAVPLAPGARSELTFTLDMARRGIREGAHDTSIAANGSFISNQEAFPAIGYRKGYELRDTRARRQRGLPEAPPVEAAAEGDLGLAEGGAGQRTWTTLDLTVSTPEDQLAVAPGELRQTWNEEGRRVFRYVMERPMLNWFAFVSARYAVKKTRHQGVDVEVYYHPTHVHNVERMLHAATRSLEVLEAQLGPYPHRQLRIVEVPSTWGFGALALSNTIYHPEHRGFLTAPGGQDTVDLITRRIAHEVAHQWWGHQVDPVSGPGGLLITESLAKYAEQRVLKALHGEAQVHQVLAFDLDRYLRGRAEEDGEEPPLLQTKDQSYLYYGKGAVVMHALADLLGEATLDRALRQFVQRHAHPAPQPTASDLLARLHDVATESARPLVNQWLTEVVLYDLKVESAACEPLPDGRYRITARISAAKHARRNGQDVSLPLDERLDVAVFAGPSESIQSTVKHRFTGGLTEISLTVDQPPASISVDPFLRRVSLERSHTHLKLEQPCASPQVSTDLAPARET</sequence>